<keyword evidence="3" id="KW-1185">Reference proteome</keyword>
<evidence type="ECO:0000313" key="2">
    <source>
        <dbReference type="EMBL" id="ETX06362.1"/>
    </source>
</evidence>
<dbReference type="SMART" id="SM00028">
    <property type="entry name" value="TPR"/>
    <property type="match status" value="3"/>
</dbReference>
<dbReference type="InterPro" id="IPR011990">
    <property type="entry name" value="TPR-like_helical_dom_sf"/>
</dbReference>
<sequence length="457" mass="52156">MGNLYTFQEQYENALETYAASIRLASKTRDNALAARALTNAALVSIQMQQNRQALGFLDRAWEDIKHLHTTKDTVHSLISMGRAYAQLLPLLPGRQNHLVRRVIASFRDAISRAETIDALRAASYAWGYLGQLYEAQQQYRDALQSTRMALLQVQHVHAPESLYRWQWQMGRLLTRMGRPNQAIKAYEDAVETLESFRYETTASYSQTVDFQQAVAPVYFQLVDLLLERANVLEQQPRADTDSQYEHYLYQARTIMEQFKVVELQDYFQDECIQALQAKEKPLEAIIDPNTMVIYPILLPDRTELLVSLSTGLHRFSVPVSSAALTKQVNQFRKHLEHRTTHRYLPYAEQLYTWLIRPLEPLLTPSIETLVFVPDGILRTIPLGALHDGNAFLVEKHAVAMLLGTTLNDPRALSEDDVRVLAAGLTEAVEGFSPLIYASKELEFLEKTYGSKPLLNE</sequence>
<feature type="non-terminal residue" evidence="2">
    <location>
        <position position="457"/>
    </location>
</feature>
<comment type="caution">
    <text evidence="2">The sequence shown here is derived from an EMBL/GenBank/DDBJ whole genome shotgun (WGS) entry which is preliminary data.</text>
</comment>
<dbReference type="AlphaFoldDB" id="W4M9S3"/>
<protein>
    <recommendedName>
        <fullName evidence="1">CHAT domain-containing protein</fullName>
    </recommendedName>
</protein>
<dbReference type="EMBL" id="AZHX01000717">
    <property type="protein sequence ID" value="ETX06362.1"/>
    <property type="molecule type" value="Genomic_DNA"/>
</dbReference>
<dbReference type="Pfam" id="PF12770">
    <property type="entry name" value="CHAT"/>
    <property type="match status" value="1"/>
</dbReference>
<dbReference type="HOGENOM" id="CLU_032772_0_0_7"/>
<proteinExistence type="predicted"/>
<accession>W4M9S3</accession>
<dbReference type="InterPro" id="IPR024983">
    <property type="entry name" value="CHAT_dom"/>
</dbReference>
<reference evidence="2 3" key="1">
    <citation type="journal article" date="2014" name="Nature">
        <title>An environmental bacterial taxon with a large and distinct metabolic repertoire.</title>
        <authorList>
            <person name="Wilson M.C."/>
            <person name="Mori T."/>
            <person name="Ruckert C."/>
            <person name="Uria A.R."/>
            <person name="Helf M.J."/>
            <person name="Takada K."/>
            <person name="Gernert C."/>
            <person name="Steffens U.A."/>
            <person name="Heycke N."/>
            <person name="Schmitt S."/>
            <person name="Rinke C."/>
            <person name="Helfrich E.J."/>
            <person name="Brachmann A.O."/>
            <person name="Gurgui C."/>
            <person name="Wakimoto T."/>
            <person name="Kracht M."/>
            <person name="Crusemann M."/>
            <person name="Hentschel U."/>
            <person name="Abe I."/>
            <person name="Matsunaga S."/>
            <person name="Kalinowski J."/>
            <person name="Takeyama H."/>
            <person name="Piel J."/>
        </authorList>
    </citation>
    <scope>NUCLEOTIDE SEQUENCE [LARGE SCALE GENOMIC DNA]</scope>
    <source>
        <strain evidence="3">TSY2</strain>
    </source>
</reference>
<gene>
    <name evidence="2" type="ORF">ETSY2_17580</name>
</gene>
<evidence type="ECO:0000259" key="1">
    <source>
        <dbReference type="Pfam" id="PF12770"/>
    </source>
</evidence>
<name>W4M9S3_9BACT</name>
<evidence type="ECO:0000313" key="3">
    <source>
        <dbReference type="Proteomes" id="UP000019140"/>
    </source>
</evidence>
<dbReference type="SUPFAM" id="SSF48452">
    <property type="entry name" value="TPR-like"/>
    <property type="match status" value="1"/>
</dbReference>
<dbReference type="Proteomes" id="UP000019140">
    <property type="component" value="Unassembled WGS sequence"/>
</dbReference>
<feature type="domain" description="CHAT" evidence="1">
    <location>
        <begin position="346"/>
        <end position="449"/>
    </location>
</feature>
<dbReference type="Pfam" id="PF13424">
    <property type="entry name" value="TPR_12"/>
    <property type="match status" value="1"/>
</dbReference>
<organism evidence="2 3">
    <name type="scientific">Candidatus Entotheonella gemina</name>
    <dbReference type="NCBI Taxonomy" id="1429439"/>
    <lineage>
        <taxon>Bacteria</taxon>
        <taxon>Pseudomonadati</taxon>
        <taxon>Nitrospinota/Tectimicrobiota group</taxon>
        <taxon>Candidatus Tectimicrobiota</taxon>
        <taxon>Candidatus Entotheonellia</taxon>
        <taxon>Candidatus Entotheonellales</taxon>
        <taxon>Candidatus Entotheonellaceae</taxon>
        <taxon>Candidatus Entotheonella</taxon>
    </lineage>
</organism>
<dbReference type="InterPro" id="IPR019734">
    <property type="entry name" value="TPR_rpt"/>
</dbReference>
<dbReference type="Gene3D" id="1.25.40.10">
    <property type="entry name" value="Tetratricopeptide repeat domain"/>
    <property type="match status" value="2"/>
</dbReference>